<feature type="domain" description="Coenzyme F420 hydrogenase/dehydrogenase beta subunit C-terminal" evidence="2">
    <location>
        <begin position="171"/>
        <end position="336"/>
    </location>
</feature>
<gene>
    <name evidence="3" type="ORF">ABID41_003259</name>
</gene>
<comment type="caution">
    <text evidence="3">The sequence shown here is derived from an EMBL/GenBank/DDBJ whole genome shotgun (WGS) entry which is preliminary data.</text>
</comment>
<dbReference type="GO" id="GO:0050454">
    <property type="term" value="F:coenzyme F420 hydrogenase activity"/>
    <property type="evidence" value="ECO:0007669"/>
    <property type="project" value="UniProtKB-EC"/>
</dbReference>
<dbReference type="InterPro" id="IPR045220">
    <property type="entry name" value="FRHB/FDHB/HCAR-like"/>
</dbReference>
<dbReference type="EC" id="1.12.98.1" evidence="3"/>
<evidence type="ECO:0000259" key="2">
    <source>
        <dbReference type="Pfam" id="PF04432"/>
    </source>
</evidence>
<proteinExistence type="predicted"/>
<evidence type="ECO:0000313" key="4">
    <source>
        <dbReference type="Proteomes" id="UP001549110"/>
    </source>
</evidence>
<dbReference type="EMBL" id="JBEPLU010000003">
    <property type="protein sequence ID" value="MET3528120.1"/>
    <property type="molecule type" value="Genomic_DNA"/>
</dbReference>
<accession>A0ABV2EM48</accession>
<dbReference type="PANTHER" id="PTHR31332:SF0">
    <property type="entry name" value="7-HYDROXYMETHYL CHLOROPHYLL A REDUCTASE, CHLOROPLASTIC"/>
    <property type="match status" value="1"/>
</dbReference>
<dbReference type="InterPro" id="IPR007516">
    <property type="entry name" value="Co_F420_Hydgase/DH_bsu_N"/>
</dbReference>
<dbReference type="Pfam" id="PF04422">
    <property type="entry name" value="FrhB_FdhB_N"/>
    <property type="match status" value="1"/>
</dbReference>
<name>A0ABV2EM48_9CAUL</name>
<protein>
    <submittedName>
        <fullName evidence="3">Coenzyme F420 hydrogenase subunit beta</fullName>
        <ecNumber evidence="3">1.12.98.1</ecNumber>
    </submittedName>
</protein>
<evidence type="ECO:0000313" key="3">
    <source>
        <dbReference type="EMBL" id="MET3528120.1"/>
    </source>
</evidence>
<dbReference type="InterPro" id="IPR007525">
    <property type="entry name" value="FrhB_FdhB_C"/>
</dbReference>
<evidence type="ECO:0000259" key="1">
    <source>
        <dbReference type="Pfam" id="PF04422"/>
    </source>
</evidence>
<dbReference type="Proteomes" id="UP001549110">
    <property type="component" value="Unassembled WGS sequence"/>
</dbReference>
<feature type="domain" description="Coenzyme F420 hydrogenase/dehydrogenase beta subunit N-terminal" evidence="1">
    <location>
        <begin position="85"/>
        <end position="159"/>
    </location>
</feature>
<dbReference type="RefSeq" id="WP_354298111.1">
    <property type="nucleotide sequence ID" value="NZ_JBEPLU010000003.1"/>
</dbReference>
<dbReference type="Pfam" id="PF04432">
    <property type="entry name" value="FrhB_FdhB_C"/>
    <property type="match status" value="1"/>
</dbReference>
<organism evidence="3 4">
    <name type="scientific">Phenylobacterium koreense</name>
    <dbReference type="NCBI Taxonomy" id="266125"/>
    <lineage>
        <taxon>Bacteria</taxon>
        <taxon>Pseudomonadati</taxon>
        <taxon>Pseudomonadota</taxon>
        <taxon>Alphaproteobacteria</taxon>
        <taxon>Caulobacterales</taxon>
        <taxon>Caulobacteraceae</taxon>
        <taxon>Phenylobacterium</taxon>
    </lineage>
</organism>
<sequence length="404" mass="43187">MERSLTVDRVLRGELCTGCGLCASVAGPAIGMEVVPPGYNRPRQAAPISDEAEQVIAQTCPGAVVTPWSKDEQIDPCWGPWRQVLTGHATDETVRYEGSSGGVLTALLIHALATGLVDRVIHVRADPHSPTRNIITCSRTAEEVLTGAGSRYTGSSPLAGIDQALSQGGAIAFVGKPCDVSALRSFATLDPRVDQHVRLMLSFFCGGMPSHDGVLRILAKLGVEPQEVAAFRYRGQGWPGTAAATTHDGRVEKMSYAASWGDHLSKEVQFRCKICPDAVGGAADIACADAWYGDERGYPSFAEQDGRSLILARTEVGERLLADASGAAVISTQAIDIGEIGLMQPAQANRKRLVRARVAALSTMFQPRPQMRGTLVERASKEASARDKLRNFLGALRRIATNNK</sequence>
<keyword evidence="4" id="KW-1185">Reference proteome</keyword>
<keyword evidence="3" id="KW-0560">Oxidoreductase</keyword>
<reference evidence="3 4" key="1">
    <citation type="submission" date="2024-06" db="EMBL/GenBank/DDBJ databases">
        <title>Genomic Encyclopedia of Type Strains, Phase IV (KMG-IV): sequencing the most valuable type-strain genomes for metagenomic binning, comparative biology and taxonomic classification.</title>
        <authorList>
            <person name="Goeker M."/>
        </authorList>
    </citation>
    <scope>NUCLEOTIDE SEQUENCE [LARGE SCALE GENOMIC DNA]</scope>
    <source>
        <strain evidence="3 4">DSM 17809</strain>
    </source>
</reference>
<dbReference type="PANTHER" id="PTHR31332">
    <property type="entry name" value="7-HYDROXYMETHYL CHLOROPHYLL A REDUCTASE, CHLOROPLASTIC"/>
    <property type="match status" value="1"/>
</dbReference>